<evidence type="ECO:0000256" key="2">
    <source>
        <dbReference type="PROSITE-ProRule" id="PRU00169"/>
    </source>
</evidence>
<dbReference type="InterPro" id="IPR050595">
    <property type="entry name" value="Bact_response_regulator"/>
</dbReference>
<dbReference type="PANTHER" id="PTHR44591:SF3">
    <property type="entry name" value="RESPONSE REGULATORY DOMAIN-CONTAINING PROTEIN"/>
    <property type="match status" value="1"/>
</dbReference>
<dbReference type="SMART" id="SM00448">
    <property type="entry name" value="REC"/>
    <property type="match status" value="1"/>
</dbReference>
<dbReference type="Pfam" id="PF00072">
    <property type="entry name" value="Response_reg"/>
    <property type="match status" value="1"/>
</dbReference>
<protein>
    <submittedName>
        <fullName evidence="4">Response regulator receiver domain-containing protein</fullName>
    </submittedName>
</protein>
<dbReference type="Proteomes" id="UP000256779">
    <property type="component" value="Unassembled WGS sequence"/>
</dbReference>
<evidence type="ECO:0000313" key="4">
    <source>
        <dbReference type="EMBL" id="RED97424.1"/>
    </source>
</evidence>
<dbReference type="RefSeq" id="WP_115868581.1">
    <property type="nucleotide sequence ID" value="NZ_QREG01000012.1"/>
</dbReference>
<evidence type="ECO:0000256" key="1">
    <source>
        <dbReference type="ARBA" id="ARBA00022553"/>
    </source>
</evidence>
<dbReference type="AlphaFoldDB" id="A0A3D9L205"/>
<gene>
    <name evidence="4" type="ORF">C7460_11233</name>
</gene>
<feature type="modified residue" description="4-aspartylphosphate" evidence="2">
    <location>
        <position position="57"/>
    </location>
</feature>
<dbReference type="PANTHER" id="PTHR44591">
    <property type="entry name" value="STRESS RESPONSE REGULATOR PROTEIN 1"/>
    <property type="match status" value="1"/>
</dbReference>
<sequence length="123" mass="13713">MTNKIRCLIIDDDPSARAITKSLIAQDDRLECIGECEGSTEGALSITKNKPDLVFLDLMMPGLDGYEVLEVIEYNPKIIVVTSSEDYKSDTLSHLISGYIYKPVKNLELFKEAVDTAIKKDLN</sequence>
<dbReference type="InterPro" id="IPR001789">
    <property type="entry name" value="Sig_transdc_resp-reg_receiver"/>
</dbReference>
<comment type="caution">
    <text evidence="4">The sequence shown here is derived from an EMBL/GenBank/DDBJ whole genome shotgun (WGS) entry which is preliminary data.</text>
</comment>
<dbReference type="Gene3D" id="3.40.50.2300">
    <property type="match status" value="1"/>
</dbReference>
<keyword evidence="1 2" id="KW-0597">Phosphoprotein</keyword>
<accession>A0A3D9L205</accession>
<dbReference type="SUPFAM" id="SSF52172">
    <property type="entry name" value="CheY-like"/>
    <property type="match status" value="1"/>
</dbReference>
<dbReference type="PROSITE" id="PS50110">
    <property type="entry name" value="RESPONSE_REGULATORY"/>
    <property type="match status" value="1"/>
</dbReference>
<keyword evidence="5" id="KW-1185">Reference proteome</keyword>
<organism evidence="4 5">
    <name type="scientific">Marinoscillum furvescens DSM 4134</name>
    <dbReference type="NCBI Taxonomy" id="1122208"/>
    <lineage>
        <taxon>Bacteria</taxon>
        <taxon>Pseudomonadati</taxon>
        <taxon>Bacteroidota</taxon>
        <taxon>Cytophagia</taxon>
        <taxon>Cytophagales</taxon>
        <taxon>Reichenbachiellaceae</taxon>
        <taxon>Marinoscillum</taxon>
    </lineage>
</organism>
<dbReference type="GO" id="GO:0000160">
    <property type="term" value="P:phosphorelay signal transduction system"/>
    <property type="evidence" value="ECO:0007669"/>
    <property type="project" value="InterPro"/>
</dbReference>
<evidence type="ECO:0000313" key="5">
    <source>
        <dbReference type="Proteomes" id="UP000256779"/>
    </source>
</evidence>
<feature type="domain" description="Response regulatory" evidence="3">
    <location>
        <begin position="6"/>
        <end position="117"/>
    </location>
</feature>
<name>A0A3D9L205_MARFU</name>
<proteinExistence type="predicted"/>
<reference evidence="4 5" key="1">
    <citation type="submission" date="2018-07" db="EMBL/GenBank/DDBJ databases">
        <title>Genomic Encyclopedia of Type Strains, Phase IV (KMG-IV): sequencing the most valuable type-strain genomes for metagenomic binning, comparative biology and taxonomic classification.</title>
        <authorList>
            <person name="Goeker M."/>
        </authorList>
    </citation>
    <scope>NUCLEOTIDE SEQUENCE [LARGE SCALE GENOMIC DNA]</scope>
    <source>
        <strain evidence="4 5">DSM 4134</strain>
    </source>
</reference>
<dbReference type="InterPro" id="IPR011006">
    <property type="entry name" value="CheY-like_superfamily"/>
</dbReference>
<dbReference type="OrthoDB" id="980768at2"/>
<dbReference type="EMBL" id="QREG01000012">
    <property type="protein sequence ID" value="RED97424.1"/>
    <property type="molecule type" value="Genomic_DNA"/>
</dbReference>
<evidence type="ECO:0000259" key="3">
    <source>
        <dbReference type="PROSITE" id="PS50110"/>
    </source>
</evidence>